<sequence>MLAYSHNGLLVAASLAVALMAGFSGLSLTRGASALGLAQRKLVVAIAAVVLGGGIWSMHFVAMLGLQLPILFYYDGLMTLISALIAILVVGLALLILHFVPRRPATLVAAGTVMGLGIAGMHYVGMLGMEICRPVFSLAGVGVSLVAALGLSILAVWVAYGARTRGNILLGTVCFALSVFALHFIAMGGTGFIVDGGVQAAGPPISNEVMAMGVSVAAFAISGAFLLTGVTFLGPAEAPAGPAPAPPEGVAAPAVPQGRGAAPGREDAPLRIPYEQGGRTRFLDRGEVAAVRAEGHYTILYATAGKFFCPWSISEAEDRLGPARFVRAHRSYLVNPDYVVEFQRSKDTGSCVLRAVDSLQRVPVSRSRLAEVRTALGL</sequence>
<feature type="transmembrane region" description="Helical" evidence="1">
    <location>
        <begin position="42"/>
        <end position="65"/>
    </location>
</feature>
<evidence type="ECO:0000313" key="4">
    <source>
        <dbReference type="EMBL" id="NKX45916.1"/>
    </source>
</evidence>
<feature type="domain" description="MHYT" evidence="2">
    <location>
        <begin position="6"/>
        <end position="193"/>
    </location>
</feature>
<dbReference type="Pfam" id="PF03707">
    <property type="entry name" value="MHYT"/>
    <property type="match status" value="2"/>
</dbReference>
<evidence type="ECO:0000259" key="2">
    <source>
        <dbReference type="PROSITE" id="PS50924"/>
    </source>
</evidence>
<comment type="caution">
    <text evidence="4">The sequence shown here is derived from an EMBL/GenBank/DDBJ whole genome shotgun (WGS) entry which is preliminary data.</text>
</comment>
<evidence type="ECO:0000313" key="5">
    <source>
        <dbReference type="Proteomes" id="UP000526408"/>
    </source>
</evidence>
<dbReference type="Gene3D" id="2.40.50.1020">
    <property type="entry name" value="LytTr DNA-binding domain"/>
    <property type="match status" value="1"/>
</dbReference>
<dbReference type="InterPro" id="IPR007492">
    <property type="entry name" value="LytTR_DNA-bd_dom"/>
</dbReference>
<dbReference type="GO" id="GO:0003677">
    <property type="term" value="F:DNA binding"/>
    <property type="evidence" value="ECO:0007669"/>
    <property type="project" value="InterPro"/>
</dbReference>
<proteinExistence type="predicted"/>
<feature type="transmembrane region" description="Helical" evidence="1">
    <location>
        <begin position="209"/>
        <end position="233"/>
    </location>
</feature>
<keyword evidence="1" id="KW-0812">Transmembrane</keyword>
<feature type="transmembrane region" description="Helical" evidence="1">
    <location>
        <begin position="167"/>
        <end position="189"/>
    </location>
</feature>
<gene>
    <name evidence="4" type="ORF">HCU73_15075</name>
</gene>
<reference evidence="4 5" key="1">
    <citation type="submission" date="2020-04" db="EMBL/GenBank/DDBJ databases">
        <authorList>
            <person name="Yoon J."/>
        </authorList>
    </citation>
    <scope>NUCLEOTIDE SEQUENCE [LARGE SCALE GENOMIC DNA]</scope>
    <source>
        <strain evidence="4 5">KMU-115</strain>
    </source>
</reference>
<feature type="domain" description="HTH LytTR-type" evidence="3">
    <location>
        <begin position="272"/>
        <end position="378"/>
    </location>
</feature>
<dbReference type="Proteomes" id="UP000526408">
    <property type="component" value="Unassembled WGS sequence"/>
</dbReference>
<feature type="transmembrane region" description="Helical" evidence="1">
    <location>
        <begin position="107"/>
        <end position="129"/>
    </location>
</feature>
<dbReference type="PROSITE" id="PS50924">
    <property type="entry name" value="MHYT"/>
    <property type="match status" value="1"/>
</dbReference>
<dbReference type="GO" id="GO:0016020">
    <property type="term" value="C:membrane"/>
    <property type="evidence" value="ECO:0007669"/>
    <property type="project" value="UniProtKB-UniRule"/>
</dbReference>
<feature type="transmembrane region" description="Helical" evidence="1">
    <location>
        <begin position="77"/>
        <end position="100"/>
    </location>
</feature>
<dbReference type="Pfam" id="PF04397">
    <property type="entry name" value="LytTR"/>
    <property type="match status" value="1"/>
</dbReference>
<dbReference type="InterPro" id="IPR005330">
    <property type="entry name" value="MHYT_dom"/>
</dbReference>
<dbReference type="EMBL" id="JAAZQQ010000005">
    <property type="protein sequence ID" value="NKX45916.1"/>
    <property type="molecule type" value="Genomic_DNA"/>
</dbReference>
<keyword evidence="1" id="KW-0472">Membrane</keyword>
<keyword evidence="5" id="KW-1185">Reference proteome</keyword>
<dbReference type="InterPro" id="IPR012073">
    <property type="entry name" value="LytTR_MHYT"/>
</dbReference>
<dbReference type="PANTHER" id="PTHR35152">
    <property type="entry name" value="DOMAIN SIGNALLING PROTEIN, PUTATIVE (AFU_ORTHOLOGUE AFUA_5G11310)-RELATED"/>
    <property type="match status" value="1"/>
</dbReference>
<dbReference type="PIRSF" id="PIRSF036615">
    <property type="entry name" value="MHYT_LytTR"/>
    <property type="match status" value="1"/>
</dbReference>
<organism evidence="4 5">
    <name type="scientific">Roseicyclus persicicus</name>
    <dbReference type="NCBI Taxonomy" id="2650661"/>
    <lineage>
        <taxon>Bacteria</taxon>
        <taxon>Pseudomonadati</taxon>
        <taxon>Pseudomonadota</taxon>
        <taxon>Alphaproteobacteria</taxon>
        <taxon>Rhodobacterales</taxon>
        <taxon>Roseobacteraceae</taxon>
        <taxon>Roseicyclus</taxon>
    </lineage>
</organism>
<dbReference type="PANTHER" id="PTHR35152:SF1">
    <property type="entry name" value="DOMAIN SIGNALLING PROTEIN, PUTATIVE (AFU_ORTHOLOGUE AFUA_5G11310)-RELATED"/>
    <property type="match status" value="1"/>
</dbReference>
<evidence type="ECO:0000259" key="3">
    <source>
        <dbReference type="PROSITE" id="PS50930"/>
    </source>
</evidence>
<feature type="transmembrane region" description="Helical" evidence="1">
    <location>
        <begin position="6"/>
        <end position="30"/>
    </location>
</feature>
<name>A0A7X6H0Q8_9RHOB</name>
<evidence type="ECO:0000256" key="1">
    <source>
        <dbReference type="PROSITE-ProRule" id="PRU00244"/>
    </source>
</evidence>
<protein>
    <submittedName>
        <fullName evidence="4">Carbon monoxide dehydrogenase</fullName>
    </submittedName>
</protein>
<dbReference type="AlphaFoldDB" id="A0A7X6H0Q8"/>
<accession>A0A7X6H0Q8</accession>
<dbReference type="PROSITE" id="PS50930">
    <property type="entry name" value="HTH_LYTTR"/>
    <property type="match status" value="1"/>
</dbReference>
<feature type="transmembrane region" description="Helical" evidence="1">
    <location>
        <begin position="135"/>
        <end position="160"/>
    </location>
</feature>
<dbReference type="SMART" id="SM00850">
    <property type="entry name" value="LytTR"/>
    <property type="match status" value="1"/>
</dbReference>
<keyword evidence="1" id="KW-1133">Transmembrane helix</keyword>